<keyword evidence="1" id="KW-0812">Transmembrane</keyword>
<dbReference type="Proteomes" id="UP001477278">
    <property type="component" value="Unassembled WGS sequence"/>
</dbReference>
<keyword evidence="3" id="KW-1185">Reference proteome</keyword>
<evidence type="ECO:0008006" key="4">
    <source>
        <dbReference type="Google" id="ProtNLM"/>
    </source>
</evidence>
<dbReference type="RefSeq" id="WP_347690730.1">
    <property type="nucleotide sequence ID" value="NZ_JBDPZN010000008.1"/>
</dbReference>
<evidence type="ECO:0000313" key="3">
    <source>
        <dbReference type="Proteomes" id="UP001477278"/>
    </source>
</evidence>
<sequence>MADRSIEVFKELSVSMQKFDYFILGISIALFAYLGKDFIATKLGLNQSTIELIALTALFVSITFGYARLKCGLTIKSINFNNLHLGETRGALTEATSTKGLKYNAKTGDLIDPSKAVLEIKVIKEIIEENKVILKKQQDSSVLLGRFRDVFLIIGFVSILVSKYINLII</sequence>
<reference evidence="2 3" key="1">
    <citation type="submission" date="2024-05" db="EMBL/GenBank/DDBJ databases">
        <title>Genome sequencing of Marine Estuary Bacteria, Shewanella vesiculosa and S. baltica, and Pseudomonas syringae.</title>
        <authorList>
            <person name="Gurung A."/>
            <person name="Maclea K.S."/>
        </authorList>
    </citation>
    <scope>NUCLEOTIDE SEQUENCE [LARGE SCALE GENOMIC DNA]</scope>
    <source>
        <strain evidence="2 3">1A</strain>
    </source>
</reference>
<keyword evidence="1" id="KW-0472">Membrane</keyword>
<name>A0ABV0FT64_9GAMM</name>
<evidence type="ECO:0000256" key="1">
    <source>
        <dbReference type="SAM" id="Phobius"/>
    </source>
</evidence>
<evidence type="ECO:0000313" key="2">
    <source>
        <dbReference type="EMBL" id="MEO3684033.1"/>
    </source>
</evidence>
<feature type="transmembrane region" description="Helical" evidence="1">
    <location>
        <begin position="52"/>
        <end position="69"/>
    </location>
</feature>
<feature type="transmembrane region" description="Helical" evidence="1">
    <location>
        <begin position="21"/>
        <end position="40"/>
    </location>
</feature>
<protein>
    <recommendedName>
        <fullName evidence="4">DUF421 domain-containing protein</fullName>
    </recommendedName>
</protein>
<proteinExistence type="predicted"/>
<accession>A0ABV0FT64</accession>
<keyword evidence="1" id="KW-1133">Transmembrane helix</keyword>
<feature type="transmembrane region" description="Helical" evidence="1">
    <location>
        <begin position="150"/>
        <end position="168"/>
    </location>
</feature>
<comment type="caution">
    <text evidence="2">The sequence shown here is derived from an EMBL/GenBank/DDBJ whole genome shotgun (WGS) entry which is preliminary data.</text>
</comment>
<organism evidence="2 3">
    <name type="scientific">Shewanella vesiculosa</name>
    <dbReference type="NCBI Taxonomy" id="518738"/>
    <lineage>
        <taxon>Bacteria</taxon>
        <taxon>Pseudomonadati</taxon>
        <taxon>Pseudomonadota</taxon>
        <taxon>Gammaproteobacteria</taxon>
        <taxon>Alteromonadales</taxon>
        <taxon>Shewanellaceae</taxon>
        <taxon>Shewanella</taxon>
    </lineage>
</organism>
<gene>
    <name evidence="2" type="ORF">ABHN84_17315</name>
</gene>
<dbReference type="EMBL" id="JBDPZN010000008">
    <property type="protein sequence ID" value="MEO3684033.1"/>
    <property type="molecule type" value="Genomic_DNA"/>
</dbReference>